<evidence type="ECO:0000313" key="3">
    <source>
        <dbReference type="Proteomes" id="UP001428774"/>
    </source>
</evidence>
<dbReference type="NCBIfam" id="NF007943">
    <property type="entry name" value="PRK10662.1"/>
    <property type="match status" value="1"/>
</dbReference>
<dbReference type="RefSeq" id="WP_347167150.1">
    <property type="nucleotide sequence ID" value="NZ_JBDNCH010000002.1"/>
</dbReference>
<keyword evidence="3" id="KW-1185">Reference proteome</keyword>
<dbReference type="EC" id="3.4.-.-" evidence="2"/>
<organism evidence="2 3">
    <name type="scientific">Ponticoccus litoralis</name>
    <dbReference type="NCBI Taxonomy" id="422297"/>
    <lineage>
        <taxon>Bacteria</taxon>
        <taxon>Pseudomonadati</taxon>
        <taxon>Pseudomonadota</taxon>
        <taxon>Alphaproteobacteria</taxon>
        <taxon>Rhodobacterales</taxon>
        <taxon>Roseobacteraceae</taxon>
        <taxon>Ponticoccus</taxon>
    </lineage>
</organism>
<dbReference type="InterPro" id="IPR001466">
    <property type="entry name" value="Beta-lactam-related"/>
</dbReference>
<feature type="domain" description="Beta-lactamase-related" evidence="1">
    <location>
        <begin position="45"/>
        <end position="361"/>
    </location>
</feature>
<evidence type="ECO:0000313" key="2">
    <source>
        <dbReference type="EMBL" id="MEN9062151.1"/>
    </source>
</evidence>
<dbReference type="PANTHER" id="PTHR46825">
    <property type="entry name" value="D-ALANYL-D-ALANINE-CARBOXYPEPTIDASE/ENDOPEPTIDASE AMPH"/>
    <property type="match status" value="1"/>
</dbReference>
<dbReference type="EMBL" id="JBDNCH010000002">
    <property type="protein sequence ID" value="MEN9062151.1"/>
    <property type="molecule type" value="Genomic_DNA"/>
</dbReference>
<gene>
    <name evidence="2" type="primary">ampH</name>
    <name evidence="2" type="ORF">ABFB10_15265</name>
</gene>
<evidence type="ECO:0000259" key="1">
    <source>
        <dbReference type="Pfam" id="PF00144"/>
    </source>
</evidence>
<dbReference type="PANTHER" id="PTHR46825:SF8">
    <property type="entry name" value="BETA-LACTAMASE-RELATED"/>
    <property type="match status" value="1"/>
</dbReference>
<dbReference type="Pfam" id="PF00144">
    <property type="entry name" value="Beta-lactamase"/>
    <property type="match status" value="1"/>
</dbReference>
<protein>
    <submittedName>
        <fullName evidence="2">D-alanyl-D-alanine-carboxypeptidase/endopeptidase AmpH</fullName>
        <ecNumber evidence="2">3.4.-.-</ecNumber>
    </submittedName>
</protein>
<dbReference type="Proteomes" id="UP001428774">
    <property type="component" value="Unassembled WGS sequence"/>
</dbReference>
<keyword evidence="2" id="KW-0378">Hydrolase</keyword>
<sequence length="381" mass="39859">MIPITVIAACATVAAVPLRADTGQTIPEAMIEEMISLSGTITYLEGDAPGLILGAIKGDTVVVEGFGETARGNGITPDGDTVFRIGSITKVFAGEMLAHAVARGEVAFTDPVAPLLADPLGAAAAQHPDIRLIDLATHSGGLPREVPRAESPDSDPFQTITPDAFADWLQGNALQFAPGRGSAYSNFGFDLLSAALSTAGGASYPDLLADRITRPLALDDTTFTPTAGMAERQMIGHAPDGEALPIVPTGAVITGSGGLYSTANDLLRWMRWHLDETGPDAQVRLLDHAVYLPRDGLETVVSMDESGRMDAMGLGWVAMNATAESPFYLQKSGALQGQMSYIAFAPQYDAAVLITMNQYDFGAAAGMTEAANALLRTLSGY</sequence>
<name>A0AAW9SNN1_9RHOB</name>
<dbReference type="GO" id="GO:0016787">
    <property type="term" value="F:hydrolase activity"/>
    <property type="evidence" value="ECO:0007669"/>
    <property type="project" value="UniProtKB-KW"/>
</dbReference>
<proteinExistence type="predicted"/>
<comment type="caution">
    <text evidence="2">The sequence shown here is derived from an EMBL/GenBank/DDBJ whole genome shotgun (WGS) entry which is preliminary data.</text>
</comment>
<dbReference type="Gene3D" id="3.40.710.10">
    <property type="entry name" value="DD-peptidase/beta-lactamase superfamily"/>
    <property type="match status" value="1"/>
</dbReference>
<accession>A0AAW9SNN1</accession>
<reference evidence="2 3" key="1">
    <citation type="submission" date="2024-05" db="EMBL/GenBank/DDBJ databases">
        <title>Genome sequence of Ponticoccus litoralis KCCM 90028.</title>
        <authorList>
            <person name="Kim J.M."/>
            <person name="Lee J.K."/>
            <person name="Choi B.J."/>
            <person name="Bayburt H."/>
            <person name="Baek J.H."/>
            <person name="Jeon C.O."/>
        </authorList>
    </citation>
    <scope>NUCLEOTIDE SEQUENCE [LARGE SCALE GENOMIC DNA]</scope>
    <source>
        <strain evidence="2 3">KCCM 90028</strain>
    </source>
</reference>
<dbReference type="SUPFAM" id="SSF56601">
    <property type="entry name" value="beta-lactamase/transpeptidase-like"/>
    <property type="match status" value="1"/>
</dbReference>
<dbReference type="AlphaFoldDB" id="A0AAW9SNN1"/>
<dbReference type="InterPro" id="IPR050491">
    <property type="entry name" value="AmpC-like"/>
</dbReference>
<dbReference type="InterPro" id="IPR012338">
    <property type="entry name" value="Beta-lactam/transpept-like"/>
</dbReference>